<organism evidence="4 5">
    <name type="scientific">Araneus ventricosus</name>
    <name type="common">Orbweaver spider</name>
    <name type="synonym">Epeira ventricosa</name>
    <dbReference type="NCBI Taxonomy" id="182803"/>
    <lineage>
        <taxon>Eukaryota</taxon>
        <taxon>Metazoa</taxon>
        <taxon>Ecdysozoa</taxon>
        <taxon>Arthropoda</taxon>
        <taxon>Chelicerata</taxon>
        <taxon>Arachnida</taxon>
        <taxon>Araneae</taxon>
        <taxon>Araneomorphae</taxon>
        <taxon>Entelegynae</taxon>
        <taxon>Araneoidea</taxon>
        <taxon>Araneidae</taxon>
        <taxon>Araneus</taxon>
    </lineage>
</organism>
<dbReference type="InterPro" id="IPR036875">
    <property type="entry name" value="Znf_CCHC_sf"/>
</dbReference>
<sequence length="406" mass="46340">MPETGPLTRSMEKQFEKLFAMMAGLEQKIEAGQEEMRVAQAGLEQKMEAGQAGLEQKMEAGQEEMRSGQERMEKGQEEMKGLIDEVKSEVQRKIDEVEEKVQIKIEDVKSEVKGKFEEVEHKVQGKIEEVEHKVQEKIGDIERRLSELEIRPFSFSASPEFMQSRPTIKSLTFDGQTSWTVFKAQFDVVSSTNGWTDFVKASQLVASLRGSAAEVLQGIPAVKLTDLTTIEKALESRFGDSHLTQFYRTELKTRRQKPGESLQELAADVERLMSLAYAECPLDVRESLAAQYFVDAIRDEDTQHSTRLMDAKDLKSSLAYSMKYEAARTVSKTSRHVRSMGTEDHTSRERDDKFEFFFNRLEKLLNSSVSGRKNTPRRNPNVTCWKCNKKGHVQRECQAITSNQEN</sequence>
<evidence type="ECO:0000256" key="1">
    <source>
        <dbReference type="PROSITE-ProRule" id="PRU00047"/>
    </source>
</evidence>
<dbReference type="SUPFAM" id="SSF58113">
    <property type="entry name" value="Apolipoprotein A-I"/>
    <property type="match status" value="1"/>
</dbReference>
<dbReference type="Gene3D" id="1.20.120.20">
    <property type="entry name" value="Apolipoprotein"/>
    <property type="match status" value="1"/>
</dbReference>
<dbReference type="InterPro" id="IPR001878">
    <property type="entry name" value="Znf_CCHC"/>
</dbReference>
<evidence type="ECO:0000259" key="3">
    <source>
        <dbReference type="PROSITE" id="PS50158"/>
    </source>
</evidence>
<keyword evidence="1" id="KW-0479">Metal-binding</keyword>
<keyword evidence="2" id="KW-0175">Coiled coil</keyword>
<dbReference type="Gene3D" id="4.10.60.10">
    <property type="entry name" value="Zinc finger, CCHC-type"/>
    <property type="match status" value="1"/>
</dbReference>
<dbReference type="GO" id="GO:0008270">
    <property type="term" value="F:zinc ion binding"/>
    <property type="evidence" value="ECO:0007669"/>
    <property type="project" value="UniProtKB-KW"/>
</dbReference>
<evidence type="ECO:0000313" key="4">
    <source>
        <dbReference type="EMBL" id="GBM87564.1"/>
    </source>
</evidence>
<comment type="caution">
    <text evidence="4">The sequence shown here is derived from an EMBL/GenBank/DDBJ whole genome shotgun (WGS) entry which is preliminary data.</text>
</comment>
<dbReference type="PROSITE" id="PS50158">
    <property type="entry name" value="ZF_CCHC"/>
    <property type="match status" value="1"/>
</dbReference>
<dbReference type="Proteomes" id="UP000499080">
    <property type="component" value="Unassembled WGS sequence"/>
</dbReference>
<keyword evidence="1" id="KW-0863">Zinc-finger</keyword>
<proteinExistence type="predicted"/>
<dbReference type="AlphaFoldDB" id="A0A4Y2JCF6"/>
<dbReference type="SUPFAM" id="SSF57756">
    <property type="entry name" value="Retrovirus zinc finger-like domains"/>
    <property type="match status" value="1"/>
</dbReference>
<gene>
    <name evidence="4" type="ORF">AVEN_121226_1</name>
</gene>
<keyword evidence="5" id="KW-1185">Reference proteome</keyword>
<keyword evidence="1" id="KW-0862">Zinc</keyword>
<evidence type="ECO:0000256" key="2">
    <source>
        <dbReference type="SAM" id="Coils"/>
    </source>
</evidence>
<protein>
    <recommendedName>
        <fullName evidence="3">CCHC-type domain-containing protein</fullName>
    </recommendedName>
</protein>
<dbReference type="PANTHER" id="PTHR45823">
    <property type="entry name" value="T-SNARE COILED-COIL HOMOLOGY DOMAIN-CONTAINING PROTEIN"/>
    <property type="match status" value="1"/>
</dbReference>
<dbReference type="GO" id="GO:0003676">
    <property type="term" value="F:nucleic acid binding"/>
    <property type="evidence" value="ECO:0007669"/>
    <property type="project" value="InterPro"/>
</dbReference>
<dbReference type="EMBL" id="BGPR01003391">
    <property type="protein sequence ID" value="GBM87564.1"/>
    <property type="molecule type" value="Genomic_DNA"/>
</dbReference>
<dbReference type="PANTHER" id="PTHR45823:SF1">
    <property type="entry name" value="T-SNARE COILED-COIL HOMOLOGY DOMAIN-CONTAINING PROTEIN"/>
    <property type="match status" value="1"/>
</dbReference>
<name>A0A4Y2JCF6_ARAVE</name>
<feature type="coiled-coil region" evidence="2">
    <location>
        <begin position="15"/>
        <end position="107"/>
    </location>
</feature>
<dbReference type="OrthoDB" id="5957375at2759"/>
<dbReference type="SMART" id="SM00343">
    <property type="entry name" value="ZnF_C2HC"/>
    <property type="match status" value="1"/>
</dbReference>
<accession>A0A4Y2JCF6</accession>
<evidence type="ECO:0000313" key="5">
    <source>
        <dbReference type="Proteomes" id="UP000499080"/>
    </source>
</evidence>
<feature type="domain" description="CCHC-type" evidence="3">
    <location>
        <begin position="384"/>
        <end position="397"/>
    </location>
</feature>
<reference evidence="4 5" key="1">
    <citation type="journal article" date="2019" name="Sci. Rep.">
        <title>Orb-weaving spider Araneus ventricosus genome elucidates the spidroin gene catalogue.</title>
        <authorList>
            <person name="Kono N."/>
            <person name="Nakamura H."/>
            <person name="Ohtoshi R."/>
            <person name="Moran D.A.P."/>
            <person name="Shinohara A."/>
            <person name="Yoshida Y."/>
            <person name="Fujiwara M."/>
            <person name="Mori M."/>
            <person name="Tomita M."/>
            <person name="Arakawa K."/>
        </authorList>
    </citation>
    <scope>NUCLEOTIDE SEQUENCE [LARGE SCALE GENOMIC DNA]</scope>
</reference>